<dbReference type="Proteomes" id="UP000215335">
    <property type="component" value="Unassembled WGS sequence"/>
</dbReference>
<protein>
    <submittedName>
        <fullName evidence="1">Uncharacterized protein</fullName>
    </submittedName>
</protein>
<keyword evidence="2" id="KW-1185">Reference proteome</keyword>
<name>A0A232FJE1_9HYME</name>
<organism evidence="1 2">
    <name type="scientific">Trichomalopsis sarcophagae</name>
    <dbReference type="NCBI Taxonomy" id="543379"/>
    <lineage>
        <taxon>Eukaryota</taxon>
        <taxon>Metazoa</taxon>
        <taxon>Ecdysozoa</taxon>
        <taxon>Arthropoda</taxon>
        <taxon>Hexapoda</taxon>
        <taxon>Insecta</taxon>
        <taxon>Pterygota</taxon>
        <taxon>Neoptera</taxon>
        <taxon>Endopterygota</taxon>
        <taxon>Hymenoptera</taxon>
        <taxon>Apocrita</taxon>
        <taxon>Proctotrupomorpha</taxon>
        <taxon>Chalcidoidea</taxon>
        <taxon>Pteromalidae</taxon>
        <taxon>Pteromalinae</taxon>
        <taxon>Trichomalopsis</taxon>
    </lineage>
</organism>
<gene>
    <name evidence="1" type="ORF">TSAR_013180</name>
</gene>
<evidence type="ECO:0000313" key="2">
    <source>
        <dbReference type="Proteomes" id="UP000215335"/>
    </source>
</evidence>
<sequence length="219" mass="25629">MDFEVDLTTELTIDLTADQENVTTDSDKPDRITNRVTEEQKNYIIYFVMENPETISHSSTPASEAVLWNDLITHLNSLKPVKSLRNWRRYTLRLINHLKITPDLVLTEEETKFKRFVKKLLETADPESTEEASETDFTEVVIESEEDIRNADKLELEKAKLKLDIIVNDLGVERLNNLILFLKGQNRRCLKKMKRLCASKSYLQMRLREFREARGLPEE</sequence>
<comment type="caution">
    <text evidence="1">The sequence shown here is derived from an EMBL/GenBank/DDBJ whole genome shotgun (WGS) entry which is preliminary data.</text>
</comment>
<accession>A0A232FJE1</accession>
<proteinExistence type="predicted"/>
<dbReference type="OrthoDB" id="7543230at2759"/>
<reference evidence="1 2" key="1">
    <citation type="journal article" date="2017" name="Curr. Biol.">
        <title>The Evolution of Venom by Co-option of Single-Copy Genes.</title>
        <authorList>
            <person name="Martinson E.O."/>
            <person name="Mrinalini"/>
            <person name="Kelkar Y.D."/>
            <person name="Chang C.H."/>
            <person name="Werren J.H."/>
        </authorList>
    </citation>
    <scope>NUCLEOTIDE SEQUENCE [LARGE SCALE GENOMIC DNA]</scope>
    <source>
        <strain evidence="1 2">Alberta</strain>
        <tissue evidence="1">Whole body</tissue>
    </source>
</reference>
<dbReference type="AlphaFoldDB" id="A0A232FJE1"/>
<dbReference type="EMBL" id="NNAY01000118">
    <property type="protein sequence ID" value="OXU30795.1"/>
    <property type="molecule type" value="Genomic_DNA"/>
</dbReference>
<evidence type="ECO:0000313" key="1">
    <source>
        <dbReference type="EMBL" id="OXU30795.1"/>
    </source>
</evidence>